<sequence length="89" mass="10154">MQGKVERGQIVRALPSDADRPPIDRWRADEVLEPNRPLWGLGEIAQCLGVSVDTARRWANDPALGMPVSKPGGRWFAERRPLLAWRRQR</sequence>
<dbReference type="SUPFAM" id="SSF46955">
    <property type="entry name" value="Putative DNA-binding domain"/>
    <property type="match status" value="1"/>
</dbReference>
<dbReference type="InterPro" id="IPR036388">
    <property type="entry name" value="WH-like_DNA-bd_sf"/>
</dbReference>
<proteinExistence type="predicted"/>
<dbReference type="AlphaFoldDB" id="A0A2T7URH9"/>
<dbReference type="InterPro" id="IPR009061">
    <property type="entry name" value="DNA-bd_dom_put_sf"/>
</dbReference>
<reference evidence="1 2" key="1">
    <citation type="journal article" date="2011" name="Syst. Appl. Microbiol.">
        <title>Defluviimonas denitrificans gen. nov., sp. nov., and Pararhodobacter aggregans gen. nov., sp. nov., non-phototrophic Rhodobacteraceae from the biofilter of a marine aquaculture.</title>
        <authorList>
            <person name="Foesel B.U."/>
            <person name="Drake H.L."/>
            <person name="Schramm A."/>
        </authorList>
    </citation>
    <scope>NUCLEOTIDE SEQUENCE [LARGE SCALE GENOMIC DNA]</scope>
    <source>
        <strain evidence="1 2">D1-19</strain>
    </source>
</reference>
<accession>A0A2T7URH9</accession>
<protein>
    <submittedName>
        <fullName evidence="1">DNA-binding protein</fullName>
    </submittedName>
</protein>
<dbReference type="Proteomes" id="UP000244810">
    <property type="component" value="Unassembled WGS sequence"/>
</dbReference>
<gene>
    <name evidence="1" type="ORF">DDE23_12240</name>
</gene>
<keyword evidence="1" id="KW-0238">DNA-binding</keyword>
<dbReference type="GO" id="GO:0003677">
    <property type="term" value="F:DNA binding"/>
    <property type="evidence" value="ECO:0007669"/>
    <property type="project" value="UniProtKB-KW"/>
</dbReference>
<comment type="caution">
    <text evidence="1">The sequence shown here is derived from an EMBL/GenBank/DDBJ whole genome shotgun (WGS) entry which is preliminary data.</text>
</comment>
<dbReference type="EMBL" id="QDDR01000006">
    <property type="protein sequence ID" value="PVE47262.1"/>
    <property type="molecule type" value="Genomic_DNA"/>
</dbReference>
<evidence type="ECO:0000313" key="2">
    <source>
        <dbReference type="Proteomes" id="UP000244810"/>
    </source>
</evidence>
<dbReference type="Gene3D" id="1.10.10.10">
    <property type="entry name" value="Winged helix-like DNA-binding domain superfamily/Winged helix DNA-binding domain"/>
    <property type="match status" value="1"/>
</dbReference>
<evidence type="ECO:0000313" key="1">
    <source>
        <dbReference type="EMBL" id="PVE47262.1"/>
    </source>
</evidence>
<keyword evidence="2" id="KW-1185">Reference proteome</keyword>
<name>A0A2T7URH9_9RHOB</name>
<organism evidence="1 2">
    <name type="scientific">Pararhodobacter aggregans</name>
    <dbReference type="NCBI Taxonomy" id="404875"/>
    <lineage>
        <taxon>Bacteria</taxon>
        <taxon>Pseudomonadati</taxon>
        <taxon>Pseudomonadota</taxon>
        <taxon>Alphaproteobacteria</taxon>
        <taxon>Rhodobacterales</taxon>
        <taxon>Paracoccaceae</taxon>
        <taxon>Pararhodobacter</taxon>
    </lineage>
</organism>